<dbReference type="EMBL" id="LWMN01000013">
    <property type="protein sequence ID" value="OAQ55555.1"/>
    <property type="molecule type" value="Genomic_DNA"/>
</dbReference>
<evidence type="ECO:0000313" key="2">
    <source>
        <dbReference type="EMBL" id="GEK37570.1"/>
    </source>
</evidence>
<proteinExistence type="predicted"/>
<name>A0A179EQN7_ENTTH</name>
<reference evidence="3 4" key="1">
    <citation type="submission" date="2016-04" db="EMBL/GenBank/DDBJ databases">
        <title>Draft genome of an Enterococcus thailandicus strain isolated from bovine feces.</title>
        <authorList>
            <person name="Beukers A.G."/>
            <person name="Zaheer R."/>
            <person name="Goji N."/>
            <person name="Cook S.R."/>
            <person name="Amoako K."/>
            <person name="Chaves A.V."/>
            <person name="Ward M.P."/>
            <person name="Mcallister T.A."/>
        </authorList>
    </citation>
    <scope>NUCLEOTIDE SEQUENCE [LARGE SCALE GENOMIC DNA]</scope>
    <source>
        <strain evidence="3 4">F0711D 46</strain>
    </source>
</reference>
<dbReference type="AlphaFoldDB" id="A0A179EQN7"/>
<dbReference type="Proteomes" id="UP000078516">
    <property type="component" value="Unassembled WGS sequence"/>
</dbReference>
<evidence type="ECO:0000313" key="4">
    <source>
        <dbReference type="Proteomes" id="UP000078516"/>
    </source>
</evidence>
<protein>
    <submittedName>
        <fullName evidence="3">Uncharacterized protein</fullName>
    </submittedName>
</protein>
<dbReference type="Proteomes" id="UP000321361">
    <property type="component" value="Unassembled WGS sequence"/>
</dbReference>
<keyword evidence="1" id="KW-0812">Transmembrane</keyword>
<evidence type="ECO:0000313" key="3">
    <source>
        <dbReference type="EMBL" id="OAQ55555.1"/>
    </source>
</evidence>
<sequence length="62" mass="6572">MRYIVTLFWSLVLGQVVGYIGSALTKGTYDFALTAIMSLIAGIIIILIGAVAPTKKEASSHS</sequence>
<dbReference type="RefSeq" id="WP_067484125.1">
    <property type="nucleotide sequence ID" value="NZ_BJUG01000010.1"/>
</dbReference>
<accession>A0A179EQN7</accession>
<reference evidence="2 5" key="2">
    <citation type="submission" date="2019-07" db="EMBL/GenBank/DDBJ databases">
        <title>Whole genome shotgun sequence of Enterococcus thailandicus NBRC 101867.</title>
        <authorList>
            <person name="Hosoyama A."/>
            <person name="Uohara A."/>
            <person name="Ohji S."/>
            <person name="Ichikawa N."/>
        </authorList>
    </citation>
    <scope>NUCLEOTIDE SEQUENCE [LARGE SCALE GENOMIC DNA]</scope>
    <source>
        <strain evidence="2 5">NBRC 101867</strain>
    </source>
</reference>
<dbReference type="InterPro" id="IPR021324">
    <property type="entry name" value="DUF2929"/>
</dbReference>
<dbReference type="OrthoDB" id="2139526at2"/>
<feature type="transmembrane region" description="Helical" evidence="1">
    <location>
        <begin position="28"/>
        <end position="52"/>
    </location>
</feature>
<gene>
    <name evidence="3" type="ORF">A6E74_08695</name>
    <name evidence="2" type="ORF">ETH01_18570</name>
</gene>
<keyword evidence="1" id="KW-0472">Membrane</keyword>
<evidence type="ECO:0000313" key="5">
    <source>
        <dbReference type="Proteomes" id="UP000321361"/>
    </source>
</evidence>
<dbReference type="KEGG" id="eth:CK496_03865"/>
<keyword evidence="1" id="KW-1133">Transmembrane helix</keyword>
<keyword evidence="4" id="KW-1185">Reference proteome</keyword>
<dbReference type="PATRIC" id="fig|417368.6.peg.1316"/>
<dbReference type="GeneID" id="77486768"/>
<comment type="caution">
    <text evidence="3">The sequence shown here is derived from an EMBL/GenBank/DDBJ whole genome shotgun (WGS) entry which is preliminary data.</text>
</comment>
<dbReference type="Pfam" id="PF11151">
    <property type="entry name" value="DUF2929"/>
    <property type="match status" value="1"/>
</dbReference>
<evidence type="ECO:0000256" key="1">
    <source>
        <dbReference type="SAM" id="Phobius"/>
    </source>
</evidence>
<dbReference type="EMBL" id="BJUG01000010">
    <property type="protein sequence ID" value="GEK37570.1"/>
    <property type="molecule type" value="Genomic_DNA"/>
</dbReference>
<organism evidence="3 4">
    <name type="scientific">Enterococcus thailandicus</name>
    <dbReference type="NCBI Taxonomy" id="417368"/>
    <lineage>
        <taxon>Bacteria</taxon>
        <taxon>Bacillati</taxon>
        <taxon>Bacillota</taxon>
        <taxon>Bacilli</taxon>
        <taxon>Lactobacillales</taxon>
        <taxon>Enterococcaceae</taxon>
        <taxon>Enterococcus</taxon>
    </lineage>
</organism>